<evidence type="ECO:0000313" key="1">
    <source>
        <dbReference type="Proteomes" id="UP000887580"/>
    </source>
</evidence>
<proteinExistence type="predicted"/>
<sequence>MVLKKSIFIVLTLILTFLFLIFTNFSNKPIYLTVLKDTVSNAISLPNSGNIIEESRNCYIKILTDWKKAEPITWLEIANLAKLCSKNVINYIPYLETTPLDPEHKYYMIPKLEYMNDSCSVITFGVGGDIASEKHMQMVLPKCQFLGFDPNEQYETLFTVTLKGKFVQTAVGGKNEKNSILRCKLFISLSKT</sequence>
<name>A0AC35FE43_9BILA</name>
<evidence type="ECO:0000313" key="2">
    <source>
        <dbReference type="WBParaSite" id="PS1159_v2.g16556.t1"/>
    </source>
</evidence>
<accession>A0AC35FE43</accession>
<reference evidence="2" key="1">
    <citation type="submission" date="2022-11" db="UniProtKB">
        <authorList>
            <consortium name="WormBaseParasite"/>
        </authorList>
    </citation>
    <scope>IDENTIFICATION</scope>
</reference>
<dbReference type="WBParaSite" id="PS1159_v2.g16556.t1">
    <property type="protein sequence ID" value="PS1159_v2.g16556.t1"/>
    <property type="gene ID" value="PS1159_v2.g16556"/>
</dbReference>
<organism evidence="1 2">
    <name type="scientific">Panagrolaimus sp. PS1159</name>
    <dbReference type="NCBI Taxonomy" id="55785"/>
    <lineage>
        <taxon>Eukaryota</taxon>
        <taxon>Metazoa</taxon>
        <taxon>Ecdysozoa</taxon>
        <taxon>Nematoda</taxon>
        <taxon>Chromadorea</taxon>
        <taxon>Rhabditida</taxon>
        <taxon>Tylenchina</taxon>
        <taxon>Panagrolaimomorpha</taxon>
        <taxon>Panagrolaimoidea</taxon>
        <taxon>Panagrolaimidae</taxon>
        <taxon>Panagrolaimus</taxon>
    </lineage>
</organism>
<dbReference type="Proteomes" id="UP000887580">
    <property type="component" value="Unplaced"/>
</dbReference>
<protein>
    <submittedName>
        <fullName evidence="2">Uncharacterized protein</fullName>
    </submittedName>
</protein>